<accession>A0A941VZW2</accession>
<dbReference type="PANTHER" id="PTHR35024">
    <property type="entry name" value="HYPOTHETICAL CYTOSOLIC PROTEIN"/>
    <property type="match status" value="1"/>
</dbReference>
<evidence type="ECO:0000313" key="2">
    <source>
        <dbReference type="EMBL" id="MBS1257464.1"/>
    </source>
</evidence>
<comment type="similarity">
    <text evidence="1">Belongs to the bactofilin family.</text>
</comment>
<dbReference type="Proteomes" id="UP000722750">
    <property type="component" value="Unassembled WGS sequence"/>
</dbReference>
<dbReference type="PANTHER" id="PTHR35024:SF4">
    <property type="entry name" value="POLYMER-FORMING CYTOSKELETAL PROTEIN"/>
    <property type="match status" value="1"/>
</dbReference>
<protein>
    <submittedName>
        <fullName evidence="2">Uncharacterized protein</fullName>
    </submittedName>
</protein>
<name>A0A941VZW2_9BACT</name>
<dbReference type="Pfam" id="PF04519">
    <property type="entry name" value="Bactofilin"/>
    <property type="match status" value="1"/>
</dbReference>
<sequence>MAEENVTNLTADVDVKGTIKFGKVMKIEGKFEGELESNEGELIIGKAGAIKANVKVKNAAIEGRVDGNIFASERVVLKQKAQLIGDLQAKTLVIEEGVVFVGQCNVNPNGMKPEKQTFGEVKKEEKKNIISR</sequence>
<gene>
    <name evidence="2" type="ORF">MAG551_00508</name>
</gene>
<reference evidence="2" key="1">
    <citation type="journal article" date="2021" name="ISME J.">
        <title>Fine-scale metabolic discontinuity in a stratified prokaryote microbiome of a Red Sea deep halocline.</title>
        <authorList>
            <person name="Michoud G."/>
            <person name="Ngugi D.K."/>
            <person name="Barozzi A."/>
            <person name="Merlino G."/>
            <person name="Calleja M.L."/>
            <person name="Delgado-Huertas A."/>
            <person name="Moran X.A.G."/>
            <person name="Daffonchio D."/>
        </authorList>
    </citation>
    <scope>NUCLEOTIDE SEQUENCE</scope>
    <source>
        <strain evidence="2">SuakinDeep_MAG55_1</strain>
    </source>
</reference>
<evidence type="ECO:0000256" key="1">
    <source>
        <dbReference type="ARBA" id="ARBA00044755"/>
    </source>
</evidence>
<dbReference type="InterPro" id="IPR007607">
    <property type="entry name" value="BacA/B"/>
</dbReference>
<organism evidence="2 3">
    <name type="scientific">Candidatus Scalindua arabica</name>
    <dbReference type="NCBI Taxonomy" id="1127984"/>
    <lineage>
        <taxon>Bacteria</taxon>
        <taxon>Pseudomonadati</taxon>
        <taxon>Planctomycetota</taxon>
        <taxon>Candidatus Brocadiia</taxon>
        <taxon>Candidatus Brocadiales</taxon>
        <taxon>Candidatus Scalinduaceae</taxon>
        <taxon>Candidatus Scalindua</taxon>
    </lineage>
</organism>
<evidence type="ECO:0000313" key="3">
    <source>
        <dbReference type="Proteomes" id="UP000722750"/>
    </source>
</evidence>
<proteinExistence type="inferred from homology"/>
<comment type="caution">
    <text evidence="2">The sequence shown here is derived from an EMBL/GenBank/DDBJ whole genome shotgun (WGS) entry which is preliminary data.</text>
</comment>
<dbReference type="AlphaFoldDB" id="A0A941VZW2"/>
<dbReference type="EMBL" id="JAANXD010000025">
    <property type="protein sequence ID" value="MBS1257464.1"/>
    <property type="molecule type" value="Genomic_DNA"/>
</dbReference>